<dbReference type="FunFam" id="3.30.160.20:FF:000029">
    <property type="entry name" value="Peptidyl-tRNA hydrolase YaeJ"/>
    <property type="match status" value="1"/>
</dbReference>
<feature type="domain" description="Prokaryotic-type class I peptide chain release factors" evidence="12">
    <location>
        <begin position="24"/>
        <end position="40"/>
    </location>
</feature>
<evidence type="ECO:0000259" key="12">
    <source>
        <dbReference type="PROSITE" id="PS00745"/>
    </source>
</evidence>
<evidence type="ECO:0000256" key="9">
    <source>
        <dbReference type="ARBA" id="ARBA00070375"/>
    </source>
</evidence>
<dbReference type="PANTHER" id="PTHR47814">
    <property type="entry name" value="PEPTIDYL-TRNA HYDROLASE ARFB"/>
    <property type="match status" value="1"/>
</dbReference>
<evidence type="ECO:0000256" key="3">
    <source>
        <dbReference type="ARBA" id="ARBA00013260"/>
    </source>
</evidence>
<reference evidence="14" key="1">
    <citation type="submission" date="2016-10" db="EMBL/GenBank/DDBJ databases">
        <authorList>
            <person name="Varghese N."/>
            <person name="Submissions S."/>
        </authorList>
    </citation>
    <scope>NUCLEOTIDE SEQUENCE [LARGE SCALE GENOMIC DNA]</scope>
    <source>
        <strain evidence="14">CGMCC 1.6489</strain>
    </source>
</reference>
<protein>
    <recommendedName>
        <fullName evidence="9">Peptidyl-tRNA hydrolase ArfB</fullName>
        <ecNumber evidence="3">3.1.1.29</ecNumber>
    </recommendedName>
    <alternativeName>
        <fullName evidence="10">Alternative ribosome-rescue factor B</fullName>
    </alternativeName>
</protein>
<dbReference type="GO" id="GO:0004045">
    <property type="term" value="F:peptidyl-tRNA hydrolase activity"/>
    <property type="evidence" value="ECO:0007669"/>
    <property type="project" value="UniProtKB-EC"/>
</dbReference>
<evidence type="ECO:0000256" key="5">
    <source>
        <dbReference type="ARBA" id="ARBA00022801"/>
    </source>
</evidence>
<dbReference type="PANTHER" id="PTHR47814:SF1">
    <property type="entry name" value="PEPTIDYL-TRNA HYDROLASE ARFB"/>
    <property type="match status" value="1"/>
</dbReference>
<dbReference type="EC" id="3.1.1.29" evidence="3"/>
<comment type="subcellular location">
    <subcellularLocation>
        <location evidence="1">Cytoplasm</location>
    </subcellularLocation>
</comment>
<dbReference type="Gene3D" id="3.30.160.20">
    <property type="match status" value="1"/>
</dbReference>
<evidence type="ECO:0000256" key="2">
    <source>
        <dbReference type="ARBA" id="ARBA00010835"/>
    </source>
</evidence>
<accession>A0A1I0AQL9</accession>
<proteinExistence type="inferred from homology"/>
<dbReference type="AlphaFoldDB" id="A0A1I0AQL9"/>
<dbReference type="InterPro" id="IPR000352">
    <property type="entry name" value="Pep_chain_release_fac_I"/>
</dbReference>
<dbReference type="Pfam" id="PF00472">
    <property type="entry name" value="RF-1"/>
    <property type="match status" value="1"/>
</dbReference>
<sequence>MATLLRLSNAVELADWEVEITQIRAQGAGGQNVNKVASAVHLRFDINRSSLPPFYKERLLALSDHHITKDGVIVIKAQSFRTYELNRQDALDRLQVLIKDAVKIQKKRRPTRPTRSSQRKRVDKKTQRGKTKALRGKVM</sequence>
<dbReference type="GO" id="GO:0043022">
    <property type="term" value="F:ribosome binding"/>
    <property type="evidence" value="ECO:0007669"/>
    <property type="project" value="TreeGrafter"/>
</dbReference>
<keyword evidence="14" id="KW-1185">Reference proteome</keyword>
<keyword evidence="5" id="KW-0378">Hydrolase</keyword>
<dbReference type="GO" id="GO:0003747">
    <property type="term" value="F:translation release factor activity"/>
    <property type="evidence" value="ECO:0007669"/>
    <property type="project" value="InterPro"/>
</dbReference>
<comment type="similarity">
    <text evidence="2">Belongs to the prokaryotic/mitochondrial release factor family.</text>
</comment>
<evidence type="ECO:0000256" key="8">
    <source>
        <dbReference type="ARBA" id="ARBA00063421"/>
    </source>
</evidence>
<evidence type="ECO:0000313" key="13">
    <source>
        <dbReference type="EMBL" id="SES96698.1"/>
    </source>
</evidence>
<gene>
    <name evidence="13" type="ORF">SAMN04487962_10371</name>
</gene>
<evidence type="ECO:0000256" key="11">
    <source>
        <dbReference type="SAM" id="MobiDB-lite"/>
    </source>
</evidence>
<dbReference type="NCBIfam" id="NF006718">
    <property type="entry name" value="PRK09256.1"/>
    <property type="match status" value="1"/>
</dbReference>
<dbReference type="Proteomes" id="UP000198762">
    <property type="component" value="Unassembled WGS sequence"/>
</dbReference>
<dbReference type="SUPFAM" id="SSF75620">
    <property type="entry name" value="Release factor"/>
    <property type="match status" value="1"/>
</dbReference>
<keyword evidence="4" id="KW-0963">Cytoplasm</keyword>
<dbReference type="GO" id="GO:0005737">
    <property type="term" value="C:cytoplasm"/>
    <property type="evidence" value="ECO:0007669"/>
    <property type="project" value="UniProtKB-SubCell"/>
</dbReference>
<comment type="subunit">
    <text evidence="8">Associated with 70S ribosomes and polysomes.</text>
</comment>
<evidence type="ECO:0000313" key="14">
    <source>
        <dbReference type="Proteomes" id="UP000198762"/>
    </source>
</evidence>
<evidence type="ECO:0000256" key="6">
    <source>
        <dbReference type="ARBA" id="ARBA00022845"/>
    </source>
</evidence>
<evidence type="ECO:0000256" key="7">
    <source>
        <dbReference type="ARBA" id="ARBA00048707"/>
    </source>
</evidence>
<name>A0A1I0AQL9_9GAMM</name>
<dbReference type="InterPro" id="IPR045853">
    <property type="entry name" value="Pep_chain_release_fac_I_sf"/>
</dbReference>
<keyword evidence="6" id="KW-0810">Translation regulation</keyword>
<evidence type="ECO:0000256" key="4">
    <source>
        <dbReference type="ARBA" id="ARBA00022490"/>
    </source>
</evidence>
<evidence type="ECO:0000256" key="1">
    <source>
        <dbReference type="ARBA" id="ARBA00004496"/>
    </source>
</evidence>
<dbReference type="GO" id="GO:0072344">
    <property type="term" value="P:rescue of stalled ribosome"/>
    <property type="evidence" value="ECO:0007669"/>
    <property type="project" value="TreeGrafter"/>
</dbReference>
<dbReference type="GO" id="GO:0006417">
    <property type="term" value="P:regulation of translation"/>
    <property type="evidence" value="ECO:0007669"/>
    <property type="project" value="UniProtKB-KW"/>
</dbReference>
<comment type="catalytic activity">
    <reaction evidence="7">
        <text>an N-acyl-L-alpha-aminoacyl-tRNA + H2O = an N-acyl-L-amino acid + a tRNA + H(+)</text>
        <dbReference type="Rhea" id="RHEA:54448"/>
        <dbReference type="Rhea" id="RHEA-COMP:10123"/>
        <dbReference type="Rhea" id="RHEA-COMP:13883"/>
        <dbReference type="ChEBI" id="CHEBI:15377"/>
        <dbReference type="ChEBI" id="CHEBI:15378"/>
        <dbReference type="ChEBI" id="CHEBI:59874"/>
        <dbReference type="ChEBI" id="CHEBI:78442"/>
        <dbReference type="ChEBI" id="CHEBI:138191"/>
        <dbReference type="EC" id="3.1.1.29"/>
    </reaction>
</comment>
<dbReference type="EMBL" id="FOHZ01000003">
    <property type="protein sequence ID" value="SES96698.1"/>
    <property type="molecule type" value="Genomic_DNA"/>
</dbReference>
<organism evidence="13 14">
    <name type="scientific">Marinobacter segnicrescens</name>
    <dbReference type="NCBI Taxonomy" id="430453"/>
    <lineage>
        <taxon>Bacteria</taxon>
        <taxon>Pseudomonadati</taxon>
        <taxon>Pseudomonadota</taxon>
        <taxon>Gammaproteobacteria</taxon>
        <taxon>Pseudomonadales</taxon>
        <taxon>Marinobacteraceae</taxon>
        <taxon>Marinobacter</taxon>
    </lineage>
</organism>
<evidence type="ECO:0000256" key="10">
    <source>
        <dbReference type="ARBA" id="ARBA00077576"/>
    </source>
</evidence>
<feature type="region of interest" description="Disordered" evidence="11">
    <location>
        <begin position="105"/>
        <end position="139"/>
    </location>
</feature>
<dbReference type="PROSITE" id="PS00745">
    <property type="entry name" value="RF_PROK_I"/>
    <property type="match status" value="1"/>
</dbReference>
<dbReference type="STRING" id="430453.SAMN04487962_10371"/>